<evidence type="ECO:0000313" key="4">
    <source>
        <dbReference type="EMBL" id="RAW00497.1"/>
    </source>
</evidence>
<dbReference type="PANTHER" id="PTHR37299:SF1">
    <property type="entry name" value="STAGE 0 SPORULATION PROTEIN A HOMOLOG"/>
    <property type="match status" value="1"/>
</dbReference>
<name>A0A364Y1G1_9BACT</name>
<dbReference type="RefSeq" id="WP_112747297.1">
    <property type="nucleotide sequence ID" value="NZ_QMFY01000006.1"/>
</dbReference>
<dbReference type="Pfam" id="PF00072">
    <property type="entry name" value="Response_reg"/>
    <property type="match status" value="1"/>
</dbReference>
<dbReference type="OrthoDB" id="1646880at2"/>
<evidence type="ECO:0000313" key="5">
    <source>
        <dbReference type="Proteomes" id="UP000251889"/>
    </source>
</evidence>
<sequence>MNIILIEDELKTAKSLENIIQSLRPDANITGRYQSVEDSVERLSKGDTPDLIFMDVQLADGLCFEIFKAVKINCPIVFCTAYDEYSLEAFKTNGIDYILKPFSKESIGEAFKKVDELKNFFQQKNIPNLESLLAKLDTPAEKTTFLVFKNQKYTTVQTSNIAFFFIRNESTCIMTFDKQEFVINQSLDQVAGAVSSQQFFRVNRQYLVNFKAIKEIEHYFLRKLLVKLVIETPDKLLINKEKSHSFLSWMEDR</sequence>
<keyword evidence="5" id="KW-1185">Reference proteome</keyword>
<keyword evidence="1" id="KW-0597">Phosphoprotein</keyword>
<feature type="modified residue" description="4-aspartylphosphate" evidence="1">
    <location>
        <position position="55"/>
    </location>
</feature>
<reference evidence="4 5" key="1">
    <citation type="submission" date="2018-06" db="EMBL/GenBank/DDBJ databases">
        <title>Chryseolinea flavus sp. nov., a member of the phylum Bacteroidetes isolated from soil.</title>
        <authorList>
            <person name="Li Y."/>
            <person name="Wang J."/>
        </authorList>
    </citation>
    <scope>NUCLEOTIDE SEQUENCE [LARGE SCALE GENOMIC DNA]</scope>
    <source>
        <strain evidence="4 5">SDU1-6</strain>
    </source>
</reference>
<dbReference type="Gene3D" id="2.40.50.1020">
    <property type="entry name" value="LytTr DNA-binding domain"/>
    <property type="match status" value="1"/>
</dbReference>
<dbReference type="GO" id="GO:0003677">
    <property type="term" value="F:DNA binding"/>
    <property type="evidence" value="ECO:0007669"/>
    <property type="project" value="UniProtKB-KW"/>
</dbReference>
<feature type="domain" description="Response regulatory" evidence="2">
    <location>
        <begin position="2"/>
        <end position="115"/>
    </location>
</feature>
<dbReference type="InterPro" id="IPR011006">
    <property type="entry name" value="CheY-like_superfamily"/>
</dbReference>
<dbReference type="EMBL" id="QMFY01000006">
    <property type="protein sequence ID" value="RAW00497.1"/>
    <property type="molecule type" value="Genomic_DNA"/>
</dbReference>
<dbReference type="AlphaFoldDB" id="A0A364Y1G1"/>
<dbReference type="Proteomes" id="UP000251889">
    <property type="component" value="Unassembled WGS sequence"/>
</dbReference>
<gene>
    <name evidence="4" type="ORF">DQQ10_12920</name>
</gene>
<dbReference type="PROSITE" id="PS50110">
    <property type="entry name" value="RESPONSE_REGULATORY"/>
    <property type="match status" value="1"/>
</dbReference>
<dbReference type="GO" id="GO:0000156">
    <property type="term" value="F:phosphorelay response regulator activity"/>
    <property type="evidence" value="ECO:0007669"/>
    <property type="project" value="InterPro"/>
</dbReference>
<dbReference type="InterPro" id="IPR046947">
    <property type="entry name" value="LytR-like"/>
</dbReference>
<comment type="caution">
    <text evidence="4">The sequence shown here is derived from an EMBL/GenBank/DDBJ whole genome shotgun (WGS) entry which is preliminary data.</text>
</comment>
<protein>
    <submittedName>
        <fullName evidence="4">DNA-binding response regulator</fullName>
    </submittedName>
</protein>
<dbReference type="PANTHER" id="PTHR37299">
    <property type="entry name" value="TRANSCRIPTIONAL REGULATOR-RELATED"/>
    <property type="match status" value="1"/>
</dbReference>
<dbReference type="PROSITE" id="PS50930">
    <property type="entry name" value="HTH_LYTTR"/>
    <property type="match status" value="1"/>
</dbReference>
<evidence type="ECO:0000256" key="1">
    <source>
        <dbReference type="PROSITE-ProRule" id="PRU00169"/>
    </source>
</evidence>
<dbReference type="SMART" id="SM00850">
    <property type="entry name" value="LytTR"/>
    <property type="match status" value="1"/>
</dbReference>
<feature type="domain" description="HTH LytTR-type" evidence="3">
    <location>
        <begin position="145"/>
        <end position="217"/>
    </location>
</feature>
<accession>A0A364Y1G1</accession>
<keyword evidence="4" id="KW-0238">DNA-binding</keyword>
<evidence type="ECO:0000259" key="2">
    <source>
        <dbReference type="PROSITE" id="PS50110"/>
    </source>
</evidence>
<proteinExistence type="predicted"/>
<organism evidence="4 5">
    <name type="scientific">Pseudochryseolinea flava</name>
    <dbReference type="NCBI Taxonomy" id="2059302"/>
    <lineage>
        <taxon>Bacteria</taxon>
        <taxon>Pseudomonadati</taxon>
        <taxon>Bacteroidota</taxon>
        <taxon>Cytophagia</taxon>
        <taxon>Cytophagales</taxon>
        <taxon>Fulvivirgaceae</taxon>
        <taxon>Pseudochryseolinea</taxon>
    </lineage>
</organism>
<dbReference type="Pfam" id="PF04397">
    <property type="entry name" value="LytTR"/>
    <property type="match status" value="1"/>
</dbReference>
<dbReference type="InterPro" id="IPR001789">
    <property type="entry name" value="Sig_transdc_resp-reg_receiver"/>
</dbReference>
<dbReference type="InterPro" id="IPR007492">
    <property type="entry name" value="LytTR_DNA-bd_dom"/>
</dbReference>
<evidence type="ECO:0000259" key="3">
    <source>
        <dbReference type="PROSITE" id="PS50930"/>
    </source>
</evidence>
<dbReference type="Gene3D" id="3.40.50.2300">
    <property type="match status" value="1"/>
</dbReference>
<dbReference type="SMART" id="SM00448">
    <property type="entry name" value="REC"/>
    <property type="match status" value="1"/>
</dbReference>
<dbReference type="SUPFAM" id="SSF52172">
    <property type="entry name" value="CheY-like"/>
    <property type="match status" value="1"/>
</dbReference>